<dbReference type="GO" id="GO:0004637">
    <property type="term" value="F:phosphoribosylamine-glycine ligase activity"/>
    <property type="evidence" value="ECO:0007669"/>
    <property type="project" value="InterPro"/>
</dbReference>
<dbReference type="InterPro" id="IPR016185">
    <property type="entry name" value="PreATP-grasp_dom_sf"/>
</dbReference>
<proteinExistence type="predicted"/>
<gene>
    <name evidence="5" type="ORF">METZ01_LOCUS512398</name>
</gene>
<feature type="non-terminal residue" evidence="5">
    <location>
        <position position="187"/>
    </location>
</feature>
<evidence type="ECO:0000313" key="5">
    <source>
        <dbReference type="EMBL" id="SVE59544.1"/>
    </source>
</evidence>
<dbReference type="SUPFAM" id="SSF52440">
    <property type="entry name" value="PreATP-grasp domain"/>
    <property type="match status" value="1"/>
</dbReference>
<dbReference type="GO" id="GO:0046872">
    <property type="term" value="F:metal ion binding"/>
    <property type="evidence" value="ECO:0007669"/>
    <property type="project" value="InterPro"/>
</dbReference>
<dbReference type="EMBL" id="UINC01228292">
    <property type="protein sequence ID" value="SVE59544.1"/>
    <property type="molecule type" value="Genomic_DNA"/>
</dbReference>
<dbReference type="PANTHER" id="PTHR43472">
    <property type="entry name" value="PHOSPHORIBOSYLAMINE--GLYCINE LIGASE"/>
    <property type="match status" value="1"/>
</dbReference>
<dbReference type="Gene3D" id="3.30.1490.20">
    <property type="entry name" value="ATP-grasp fold, A domain"/>
    <property type="match status" value="1"/>
</dbReference>
<dbReference type="PROSITE" id="PS50975">
    <property type="entry name" value="ATP_GRASP"/>
    <property type="match status" value="1"/>
</dbReference>
<evidence type="ECO:0000256" key="2">
    <source>
        <dbReference type="ARBA" id="ARBA00022741"/>
    </source>
</evidence>
<dbReference type="PANTHER" id="PTHR43472:SF1">
    <property type="entry name" value="PHOSPHORIBOSYLAMINE--GLYCINE LIGASE, CHLOROPLASTIC"/>
    <property type="match status" value="1"/>
</dbReference>
<dbReference type="Gene3D" id="3.40.50.20">
    <property type="match status" value="1"/>
</dbReference>
<sequence>MKNKVSIIGNGGREDSLRWKLQQEGVEIEPTVEHYLTVIGPEAPIAEGLTDELESKLIPVFGPSKLAGRLETSKLWAKQFMQRNDIPTTHWITYTRDDIEEVILNTRSYPLVIKEDGLCGGKGVVICETQTEANEAAESFTSNKFNSSSNKILIEDFIHGEEVSCFVLTDGIDYKVLPYCQDHKRVG</sequence>
<name>A0A383ESK1_9ZZZZ</name>
<dbReference type="GO" id="GO:0009113">
    <property type="term" value="P:purine nucleobase biosynthetic process"/>
    <property type="evidence" value="ECO:0007669"/>
    <property type="project" value="InterPro"/>
</dbReference>
<dbReference type="InterPro" id="IPR020562">
    <property type="entry name" value="PRibGlycinamide_synth_N"/>
</dbReference>
<dbReference type="SUPFAM" id="SSF56059">
    <property type="entry name" value="Glutathione synthetase ATP-binding domain-like"/>
    <property type="match status" value="1"/>
</dbReference>
<keyword evidence="3" id="KW-0067">ATP-binding</keyword>
<organism evidence="5">
    <name type="scientific">marine metagenome</name>
    <dbReference type="NCBI Taxonomy" id="408172"/>
    <lineage>
        <taxon>unclassified sequences</taxon>
        <taxon>metagenomes</taxon>
        <taxon>ecological metagenomes</taxon>
    </lineage>
</organism>
<accession>A0A383ESK1</accession>
<feature type="domain" description="ATP-grasp" evidence="4">
    <location>
        <begin position="78"/>
        <end position="171"/>
    </location>
</feature>
<reference evidence="5" key="1">
    <citation type="submission" date="2018-05" db="EMBL/GenBank/DDBJ databases">
        <authorList>
            <person name="Lanie J.A."/>
            <person name="Ng W.-L."/>
            <person name="Kazmierczak K.M."/>
            <person name="Andrzejewski T.M."/>
            <person name="Davidsen T.M."/>
            <person name="Wayne K.J."/>
            <person name="Tettelin H."/>
            <person name="Glass J.I."/>
            <person name="Rusch D."/>
            <person name="Podicherti R."/>
            <person name="Tsui H.-C.T."/>
            <person name="Winkler M.E."/>
        </authorList>
    </citation>
    <scope>NUCLEOTIDE SEQUENCE</scope>
</reference>
<keyword evidence="2" id="KW-0547">Nucleotide-binding</keyword>
<dbReference type="SMART" id="SM01209">
    <property type="entry name" value="GARS_A"/>
    <property type="match status" value="1"/>
</dbReference>
<dbReference type="InterPro" id="IPR013815">
    <property type="entry name" value="ATP_grasp_subdomain_1"/>
</dbReference>
<dbReference type="InterPro" id="IPR000115">
    <property type="entry name" value="PRibGlycinamide_synth"/>
</dbReference>
<dbReference type="Pfam" id="PF01071">
    <property type="entry name" value="GARS_A"/>
    <property type="match status" value="1"/>
</dbReference>
<dbReference type="Pfam" id="PF02844">
    <property type="entry name" value="GARS_N"/>
    <property type="match status" value="1"/>
</dbReference>
<keyword evidence="1" id="KW-0436">Ligase</keyword>
<evidence type="ECO:0000256" key="3">
    <source>
        <dbReference type="ARBA" id="ARBA00022840"/>
    </source>
</evidence>
<evidence type="ECO:0000259" key="4">
    <source>
        <dbReference type="PROSITE" id="PS50975"/>
    </source>
</evidence>
<dbReference type="GO" id="GO:0005524">
    <property type="term" value="F:ATP binding"/>
    <property type="evidence" value="ECO:0007669"/>
    <property type="project" value="UniProtKB-KW"/>
</dbReference>
<dbReference type="InterPro" id="IPR011761">
    <property type="entry name" value="ATP-grasp"/>
</dbReference>
<dbReference type="InterPro" id="IPR020561">
    <property type="entry name" value="PRibGlycinamid_synth_ATP-grasp"/>
</dbReference>
<evidence type="ECO:0000256" key="1">
    <source>
        <dbReference type="ARBA" id="ARBA00022598"/>
    </source>
</evidence>
<dbReference type="AlphaFoldDB" id="A0A383ESK1"/>
<protein>
    <recommendedName>
        <fullName evidence="4">ATP-grasp domain-containing protein</fullName>
    </recommendedName>
</protein>